<dbReference type="AlphaFoldDB" id="A0A2V3UE73"/>
<dbReference type="Gene3D" id="3.40.50.720">
    <property type="entry name" value="NAD(P)-binding Rossmann-like Domain"/>
    <property type="match status" value="1"/>
</dbReference>
<dbReference type="InterPro" id="IPR002347">
    <property type="entry name" value="SDR_fam"/>
</dbReference>
<comment type="caution">
    <text evidence="3">The sequence shown here is derived from an EMBL/GenBank/DDBJ whole genome shotgun (WGS) entry which is preliminary data.</text>
</comment>
<accession>A0A2V3UE73</accession>
<dbReference type="PRINTS" id="PR00081">
    <property type="entry name" value="GDHRDH"/>
</dbReference>
<proteinExistence type="inferred from homology"/>
<keyword evidence="4" id="KW-1185">Reference proteome</keyword>
<dbReference type="RefSeq" id="WP_170147122.1">
    <property type="nucleotide sequence ID" value="NZ_JAHBRY010000002.1"/>
</dbReference>
<dbReference type="InterPro" id="IPR036291">
    <property type="entry name" value="NAD(P)-bd_dom_sf"/>
</dbReference>
<keyword evidence="2" id="KW-0560">Oxidoreductase</keyword>
<evidence type="ECO:0000256" key="1">
    <source>
        <dbReference type="ARBA" id="ARBA00006484"/>
    </source>
</evidence>
<organism evidence="3 4">
    <name type="scientific">Chelatococcus asaccharovorans</name>
    <dbReference type="NCBI Taxonomy" id="28210"/>
    <lineage>
        <taxon>Bacteria</taxon>
        <taxon>Pseudomonadati</taxon>
        <taxon>Pseudomonadota</taxon>
        <taxon>Alphaproteobacteria</taxon>
        <taxon>Hyphomicrobiales</taxon>
        <taxon>Chelatococcaceae</taxon>
        <taxon>Chelatococcus</taxon>
    </lineage>
</organism>
<comment type="similarity">
    <text evidence="1">Belongs to the short-chain dehydrogenases/reductases (SDR) family.</text>
</comment>
<dbReference type="Pfam" id="PF13561">
    <property type="entry name" value="adh_short_C2"/>
    <property type="match status" value="1"/>
</dbReference>
<dbReference type="FunFam" id="3.40.50.720:FF:000084">
    <property type="entry name" value="Short-chain dehydrogenase reductase"/>
    <property type="match status" value="1"/>
</dbReference>
<evidence type="ECO:0000256" key="2">
    <source>
        <dbReference type="ARBA" id="ARBA00023002"/>
    </source>
</evidence>
<dbReference type="CDD" id="cd05233">
    <property type="entry name" value="SDR_c"/>
    <property type="match status" value="1"/>
</dbReference>
<evidence type="ECO:0000313" key="3">
    <source>
        <dbReference type="EMBL" id="PXW63606.1"/>
    </source>
</evidence>
<dbReference type="GO" id="GO:0016491">
    <property type="term" value="F:oxidoreductase activity"/>
    <property type="evidence" value="ECO:0007669"/>
    <property type="project" value="UniProtKB-KW"/>
</dbReference>
<dbReference type="PROSITE" id="PS00061">
    <property type="entry name" value="ADH_SHORT"/>
    <property type="match status" value="1"/>
</dbReference>
<dbReference type="PANTHER" id="PTHR24321">
    <property type="entry name" value="DEHYDROGENASES, SHORT CHAIN"/>
    <property type="match status" value="1"/>
</dbReference>
<sequence>MTVGLITGAGAGIGRAIALRLAANGMDLALVDIDADAAAETADQVRAAGRRALPIGADVSRAEEVDRAVARAEGELGPVEAFVANAGIEGVVGPIWDYSDDVFEKVWSVNTRGVFLGIKYVSQRMITRGGGAIVVMASTSAIRGREANAGYVSSKHAALGLARVAALDLAPYNIRVNAVLPGPIETRMIRSLFAQHEQRGRTSTPKSARKLGQPEDVAGVVAFLLSDEARHVNGASWVIDGGNTID</sequence>
<reference evidence="3 4" key="1">
    <citation type="submission" date="2018-05" db="EMBL/GenBank/DDBJ databases">
        <title>Genomic Encyclopedia of Type Strains, Phase IV (KMG-IV): sequencing the most valuable type-strain genomes for metagenomic binning, comparative biology and taxonomic classification.</title>
        <authorList>
            <person name="Goeker M."/>
        </authorList>
    </citation>
    <scope>NUCLEOTIDE SEQUENCE [LARGE SCALE GENOMIC DNA]</scope>
    <source>
        <strain evidence="3 4">DSM 6462</strain>
    </source>
</reference>
<name>A0A2V3UE73_9HYPH</name>
<dbReference type="Proteomes" id="UP000248021">
    <property type="component" value="Unassembled WGS sequence"/>
</dbReference>
<evidence type="ECO:0000313" key="4">
    <source>
        <dbReference type="Proteomes" id="UP000248021"/>
    </source>
</evidence>
<dbReference type="SUPFAM" id="SSF51735">
    <property type="entry name" value="NAD(P)-binding Rossmann-fold domains"/>
    <property type="match status" value="1"/>
</dbReference>
<gene>
    <name evidence="3" type="ORF">C7450_102524</name>
</gene>
<protein>
    <submittedName>
        <fullName evidence="3">NAD(P)-dependent dehydrogenase (Short-subunit alcohol dehydrogenase family)</fullName>
    </submittedName>
</protein>
<dbReference type="InterPro" id="IPR020904">
    <property type="entry name" value="Sc_DH/Rdtase_CS"/>
</dbReference>
<dbReference type="PANTHER" id="PTHR24321:SF8">
    <property type="entry name" value="ESTRADIOL 17-BETA-DEHYDROGENASE 8-RELATED"/>
    <property type="match status" value="1"/>
</dbReference>
<dbReference type="EMBL" id="QJJK01000002">
    <property type="protein sequence ID" value="PXW63606.1"/>
    <property type="molecule type" value="Genomic_DNA"/>
</dbReference>